<reference evidence="1" key="1">
    <citation type="submission" date="2015-10" db="EMBL/GenBank/DDBJ databases">
        <authorList>
            <person name="Gilbert D.G."/>
        </authorList>
    </citation>
    <scope>NUCLEOTIDE SEQUENCE</scope>
</reference>
<dbReference type="AlphaFoldDB" id="A0A160TDB7"/>
<proteinExistence type="predicted"/>
<evidence type="ECO:0000313" key="1">
    <source>
        <dbReference type="EMBL" id="CUS41961.1"/>
    </source>
</evidence>
<accession>A0A160TDB7</accession>
<protein>
    <submittedName>
        <fullName evidence="1">Uncharacterized protein</fullName>
    </submittedName>
</protein>
<gene>
    <name evidence="1" type="ORF">MGWOODY_Tha3009</name>
</gene>
<dbReference type="EMBL" id="CZQC01000058">
    <property type="protein sequence ID" value="CUS41961.1"/>
    <property type="molecule type" value="Genomic_DNA"/>
</dbReference>
<name>A0A160TDB7_9ZZZZ</name>
<sequence length="40" mass="4142">MELTGSRALASGTLNEINLSAIVCQMTANAALFSLISSLE</sequence>
<organism evidence="1">
    <name type="scientific">hydrothermal vent metagenome</name>
    <dbReference type="NCBI Taxonomy" id="652676"/>
    <lineage>
        <taxon>unclassified sequences</taxon>
        <taxon>metagenomes</taxon>
        <taxon>ecological metagenomes</taxon>
    </lineage>
</organism>